<dbReference type="EMBL" id="QRGP01000001">
    <property type="protein sequence ID" value="RDV07530.1"/>
    <property type="molecule type" value="Genomic_DNA"/>
</dbReference>
<evidence type="ECO:0000313" key="1">
    <source>
        <dbReference type="EMBL" id="RDV07530.1"/>
    </source>
</evidence>
<dbReference type="Proteomes" id="UP000263833">
    <property type="component" value="Unassembled WGS sequence"/>
</dbReference>
<keyword evidence="2" id="KW-1185">Reference proteome</keyword>
<evidence type="ECO:0000313" key="2">
    <source>
        <dbReference type="Proteomes" id="UP000263833"/>
    </source>
</evidence>
<comment type="caution">
    <text evidence="1">The sequence shown here is derived from an EMBL/GenBank/DDBJ whole genome shotgun (WGS) entry which is preliminary data.</text>
</comment>
<sequence>MVSADKDKYHHVREFVSKQREQFYFDARKLQPAENEYVAWIDLMGAGHTMSVSVSKTANYMARLHMAVDMAAAAAPSAVKLNPINDGVFVTSSSKAAIMSVVRQVMYSLGGYFISTGAPHDRCLLRASIAFGPVYHGDAIAACLSKTKKAKHEMTLSRVEFGAPIIQAYHAESDAPPYGVSIHESARAFAPPGEQPFRTTHWLWWPTMDEIPVPPSVVSLPDLARCLAFELKSYFDWMRTTAIFHGVKPEKINEWSARVEQYFSVG</sequence>
<proteinExistence type="predicted"/>
<name>A0A371BIX0_9SPHN</name>
<gene>
    <name evidence="1" type="ORF">DXH95_09405</name>
</gene>
<reference evidence="2" key="1">
    <citation type="submission" date="2018-08" db="EMBL/GenBank/DDBJ databases">
        <authorList>
            <person name="Kim S.-J."/>
            <person name="Jung G.-Y."/>
        </authorList>
    </citation>
    <scope>NUCLEOTIDE SEQUENCE [LARGE SCALE GENOMIC DNA]</scope>
    <source>
        <strain evidence="2">GY_G</strain>
    </source>
</reference>
<accession>A0A371BIX0</accession>
<dbReference type="AlphaFoldDB" id="A0A371BIX0"/>
<protein>
    <submittedName>
        <fullName evidence="1">Uncharacterized protein</fullName>
    </submittedName>
</protein>
<organism evidence="1 2">
    <name type="scientific">Sphingorhabdus pulchriflava</name>
    <dbReference type="NCBI Taxonomy" id="2292257"/>
    <lineage>
        <taxon>Bacteria</taxon>
        <taxon>Pseudomonadati</taxon>
        <taxon>Pseudomonadota</taxon>
        <taxon>Alphaproteobacteria</taxon>
        <taxon>Sphingomonadales</taxon>
        <taxon>Sphingomonadaceae</taxon>
        <taxon>Sphingorhabdus</taxon>
    </lineage>
</organism>